<reference evidence="1 2" key="1">
    <citation type="journal article" date="2012" name="PLoS Pathog.">
        <title>Diverse lifestyles and strategies of plant pathogenesis encoded in the genomes of eighteen Dothideomycetes fungi.</title>
        <authorList>
            <person name="Ohm R.A."/>
            <person name="Feau N."/>
            <person name="Henrissat B."/>
            <person name="Schoch C.L."/>
            <person name="Horwitz B.A."/>
            <person name="Barry K.W."/>
            <person name="Condon B.J."/>
            <person name="Copeland A.C."/>
            <person name="Dhillon B."/>
            <person name="Glaser F."/>
            <person name="Hesse C.N."/>
            <person name="Kosti I."/>
            <person name="LaButti K."/>
            <person name="Lindquist E.A."/>
            <person name="Lucas S."/>
            <person name="Salamov A.A."/>
            <person name="Bradshaw R.E."/>
            <person name="Ciuffetti L."/>
            <person name="Hamelin R.C."/>
            <person name="Kema G.H.J."/>
            <person name="Lawrence C."/>
            <person name="Scott J.A."/>
            <person name="Spatafora J.W."/>
            <person name="Turgeon B.G."/>
            <person name="de Wit P.J.G.M."/>
            <person name="Zhong S."/>
            <person name="Goodwin S.B."/>
            <person name="Grigoriev I.V."/>
        </authorList>
    </citation>
    <scope>NUCLEOTIDE SEQUENCE [LARGE SCALE GENOMIC DNA]</scope>
    <source>
        <strain evidence="1 2">CIRAD86</strain>
    </source>
</reference>
<name>M2ZA10_PSEFD</name>
<dbReference type="RefSeq" id="XP_007923874.1">
    <property type="nucleotide sequence ID" value="XM_007925683.1"/>
</dbReference>
<sequence>MAASNGAQSVSRMETLLAQYSASMSGKEMRVLARKPVFGHPNINLPATLDLELLEKSFCGQYAISKRQIMEWLTSSNVVYCIHEVNKATFSPLRHRLLLHFPRGECTKKHIKNGIDTRIADMAMKISHTGLKPFQVETKEIWGMANFAEKMYNASKDAFFSKQFDIVEKEMLGLLCWNAKSKKRCRASEEVQETQ</sequence>
<dbReference type="HOGENOM" id="CLU_1396899_0_0_1"/>
<accession>M2ZA10</accession>
<organism evidence="1 2">
    <name type="scientific">Pseudocercospora fijiensis (strain CIRAD86)</name>
    <name type="common">Black leaf streak disease fungus</name>
    <name type="synonym">Mycosphaerella fijiensis</name>
    <dbReference type="NCBI Taxonomy" id="383855"/>
    <lineage>
        <taxon>Eukaryota</taxon>
        <taxon>Fungi</taxon>
        <taxon>Dikarya</taxon>
        <taxon>Ascomycota</taxon>
        <taxon>Pezizomycotina</taxon>
        <taxon>Dothideomycetes</taxon>
        <taxon>Dothideomycetidae</taxon>
        <taxon>Mycosphaerellales</taxon>
        <taxon>Mycosphaerellaceae</taxon>
        <taxon>Pseudocercospora</taxon>
    </lineage>
</organism>
<dbReference type="EMBL" id="KB446556">
    <property type="protein sequence ID" value="EME86685.1"/>
    <property type="molecule type" value="Genomic_DNA"/>
</dbReference>
<gene>
    <name evidence="1" type="ORF">MYCFIDRAFT_194670</name>
</gene>
<dbReference type="AlphaFoldDB" id="M2ZA10"/>
<dbReference type="VEuPathDB" id="FungiDB:MYCFIDRAFT_194670"/>
<keyword evidence="2" id="KW-1185">Reference proteome</keyword>
<dbReference type="KEGG" id="pfj:MYCFIDRAFT_194670"/>
<dbReference type="Proteomes" id="UP000016932">
    <property type="component" value="Unassembled WGS sequence"/>
</dbReference>
<evidence type="ECO:0000313" key="1">
    <source>
        <dbReference type="EMBL" id="EME86685.1"/>
    </source>
</evidence>
<proteinExistence type="predicted"/>
<protein>
    <submittedName>
        <fullName evidence="1">Uncharacterized protein</fullName>
    </submittedName>
</protein>
<dbReference type="GeneID" id="19335395"/>
<evidence type="ECO:0000313" key="2">
    <source>
        <dbReference type="Proteomes" id="UP000016932"/>
    </source>
</evidence>